<keyword evidence="4" id="KW-1185">Reference proteome</keyword>
<dbReference type="SMART" id="SM00228">
    <property type="entry name" value="PDZ"/>
    <property type="match status" value="1"/>
</dbReference>
<dbReference type="CDD" id="cd06782">
    <property type="entry name" value="cpPDZ_CPP-like"/>
    <property type="match status" value="1"/>
</dbReference>
<dbReference type="SUPFAM" id="SSF49464">
    <property type="entry name" value="Carboxypeptidase regulatory domain-like"/>
    <property type="match status" value="2"/>
</dbReference>
<dbReference type="SUPFAM" id="SSF50156">
    <property type="entry name" value="PDZ domain-like"/>
    <property type="match status" value="1"/>
</dbReference>
<dbReference type="AlphaFoldDB" id="A0A2S9XB36"/>
<gene>
    <name evidence="3" type="ORF">ENSA5_68920</name>
</gene>
<dbReference type="Proteomes" id="UP000237968">
    <property type="component" value="Unassembled WGS sequence"/>
</dbReference>
<feature type="domain" description="PDZ" evidence="2">
    <location>
        <begin position="529"/>
        <end position="602"/>
    </location>
</feature>
<dbReference type="InterPro" id="IPR008969">
    <property type="entry name" value="CarboxyPept-like_regulatory"/>
</dbReference>
<evidence type="ECO:0000313" key="4">
    <source>
        <dbReference type="Proteomes" id="UP000237968"/>
    </source>
</evidence>
<dbReference type="Gene3D" id="2.30.42.10">
    <property type="match status" value="1"/>
</dbReference>
<comment type="caution">
    <text evidence="3">The sequence shown here is derived from an EMBL/GenBank/DDBJ whole genome shotgun (WGS) entry which is preliminary data.</text>
</comment>
<evidence type="ECO:0000259" key="2">
    <source>
        <dbReference type="PROSITE" id="PS50106"/>
    </source>
</evidence>
<proteinExistence type="predicted"/>
<evidence type="ECO:0000313" key="3">
    <source>
        <dbReference type="EMBL" id="PRP90010.1"/>
    </source>
</evidence>
<name>A0A2S9XB36_9BACT</name>
<evidence type="ECO:0000256" key="1">
    <source>
        <dbReference type="SAM" id="MobiDB-lite"/>
    </source>
</evidence>
<dbReference type="SUPFAM" id="SSF49478">
    <property type="entry name" value="Cna protein B-type domain"/>
    <property type="match status" value="1"/>
</dbReference>
<sequence>MGVAALGLILVVATLLWFAGEGSDAADRSGDHGDSSGELDRAARSTAPTGRHVDAANSIRSSGANTAHEAQPAQLSADSSVHGALEGRVVDWGTRVGVAGAELSFVQGGVTHETVTGSDGRYRFDAPAAGAWSLAMVTAEGYLPYAPELGRGSVVWVPSPGHKLERADLFLFPSVDYVGTVVDAQGHAVADAEVELFGADSGERALVGIESSFRTDSDGRFEFHAPDFALLEARHPDHPPGRARVDGPAQISRTLTITMGGAPAGSAEVIRGRVVDGSGKPLAGVEVVGLVAMRGEGASVGRSPATVSESDGSFVLAPLDELPYVVRAKFNARPSVQRGPVKPGAEVELRVEDGLELRGRLVDEHGDAIVAGTVALMRVAGPLRRGRIAGLSVFDPGGAFSFGGLRPGKYELEAIAQGRARSEPVAVTLPHTGKPVAVVLGSGASVFGRVVDARSGDPLARAQVSVRGLSRDDSVLPSLSSTVTDDEGEFELGGIEPGRVSIDVKAFEHDGRIVSGVELAAGDRQGPIEVSLKPVAEGERPRTELAGIGVAIAPSSDAVYIRQVIEGGGAEAAGIVVGDSILAVDGEEVVKLGFEDAMQRVRGEVGTTVRLELRRKEGEVESLTVERRLISEAF</sequence>
<dbReference type="EMBL" id="PVNK01000307">
    <property type="protein sequence ID" value="PRP90010.1"/>
    <property type="molecule type" value="Genomic_DNA"/>
</dbReference>
<accession>A0A2S9XB36</accession>
<dbReference type="PANTHER" id="PTHR32060:SF22">
    <property type="entry name" value="CARBOXYL-TERMINAL-PROCESSING PEPTIDASE 3, CHLOROPLASTIC"/>
    <property type="match status" value="1"/>
</dbReference>
<dbReference type="Pfam" id="PF00595">
    <property type="entry name" value="PDZ"/>
    <property type="match status" value="1"/>
</dbReference>
<dbReference type="InterPro" id="IPR036034">
    <property type="entry name" value="PDZ_sf"/>
</dbReference>
<dbReference type="GO" id="GO:0004175">
    <property type="term" value="F:endopeptidase activity"/>
    <property type="evidence" value="ECO:0007669"/>
    <property type="project" value="TreeGrafter"/>
</dbReference>
<dbReference type="Pfam" id="PF13620">
    <property type="entry name" value="CarboxypepD_reg"/>
    <property type="match status" value="2"/>
</dbReference>
<dbReference type="PANTHER" id="PTHR32060">
    <property type="entry name" value="TAIL-SPECIFIC PROTEASE"/>
    <property type="match status" value="1"/>
</dbReference>
<reference evidence="3 4" key="1">
    <citation type="submission" date="2018-03" db="EMBL/GenBank/DDBJ databases">
        <title>Draft Genome Sequences of the Obligatory Marine Myxobacteria Enhygromyxa salina SWB005.</title>
        <authorList>
            <person name="Poehlein A."/>
            <person name="Moghaddam J.A."/>
            <person name="Harms H."/>
            <person name="Alanjari M."/>
            <person name="Koenig G.M."/>
            <person name="Daniel R."/>
            <person name="Schaeberle T.F."/>
        </authorList>
    </citation>
    <scope>NUCLEOTIDE SEQUENCE [LARGE SCALE GENOMIC DNA]</scope>
    <source>
        <strain evidence="3 4">SWB005</strain>
    </source>
</reference>
<feature type="compositionally biased region" description="Basic and acidic residues" evidence="1">
    <location>
        <begin position="25"/>
        <end position="43"/>
    </location>
</feature>
<dbReference type="PROSITE" id="PS50106">
    <property type="entry name" value="PDZ"/>
    <property type="match status" value="1"/>
</dbReference>
<dbReference type="InterPro" id="IPR001478">
    <property type="entry name" value="PDZ"/>
</dbReference>
<protein>
    <submittedName>
        <fullName evidence="3">PDZ domain (Also known as DHR or GLGF)</fullName>
    </submittedName>
</protein>
<dbReference type="Gene3D" id="2.60.40.1120">
    <property type="entry name" value="Carboxypeptidase-like, regulatory domain"/>
    <property type="match status" value="2"/>
</dbReference>
<organism evidence="3 4">
    <name type="scientific">Enhygromyxa salina</name>
    <dbReference type="NCBI Taxonomy" id="215803"/>
    <lineage>
        <taxon>Bacteria</taxon>
        <taxon>Pseudomonadati</taxon>
        <taxon>Myxococcota</taxon>
        <taxon>Polyangia</taxon>
        <taxon>Nannocystales</taxon>
        <taxon>Nannocystaceae</taxon>
        <taxon>Enhygromyxa</taxon>
    </lineage>
</organism>
<feature type="region of interest" description="Disordered" evidence="1">
    <location>
        <begin position="23"/>
        <end position="53"/>
    </location>
</feature>